<evidence type="ECO:0008006" key="10">
    <source>
        <dbReference type="Google" id="ProtNLM"/>
    </source>
</evidence>
<evidence type="ECO:0000256" key="5">
    <source>
        <dbReference type="SAM" id="MobiDB-lite"/>
    </source>
</evidence>
<feature type="compositionally biased region" description="Low complexity" evidence="5">
    <location>
        <begin position="2283"/>
        <end position="2296"/>
    </location>
</feature>
<dbReference type="FunFam" id="1.25.40.10:FF:000040">
    <property type="entry name" value="Tetratricopeptide repeat domain 28"/>
    <property type="match status" value="1"/>
</dbReference>
<dbReference type="FunFam" id="1.25.40.10:FF:001539">
    <property type="entry name" value="AGAP002648-PA"/>
    <property type="match status" value="1"/>
</dbReference>
<evidence type="ECO:0000259" key="7">
    <source>
        <dbReference type="Pfam" id="PF26117"/>
    </source>
</evidence>
<feature type="repeat" description="TPR" evidence="3">
    <location>
        <begin position="563"/>
        <end position="596"/>
    </location>
</feature>
<feature type="repeat" description="TPR" evidence="3">
    <location>
        <begin position="319"/>
        <end position="352"/>
    </location>
</feature>
<dbReference type="PROSITE" id="PS50005">
    <property type="entry name" value="TPR"/>
    <property type="match status" value="7"/>
</dbReference>
<dbReference type="InterPro" id="IPR058900">
    <property type="entry name" value="TTC28_C"/>
</dbReference>
<dbReference type="FunFam" id="1.25.40.10:FF:000209">
    <property type="entry name" value="Tetratricopeptide repeat domain 28"/>
    <property type="match status" value="1"/>
</dbReference>
<reference evidence="8" key="1">
    <citation type="submission" date="2022-01" db="EMBL/GenBank/DDBJ databases">
        <authorList>
            <person name="King R."/>
        </authorList>
    </citation>
    <scope>NUCLEOTIDE SEQUENCE</scope>
</reference>
<evidence type="ECO:0000256" key="4">
    <source>
        <dbReference type="SAM" id="Coils"/>
    </source>
</evidence>
<dbReference type="InterPro" id="IPR024983">
    <property type="entry name" value="CHAT_dom"/>
</dbReference>
<dbReference type="FunFam" id="1.25.40.10:FF:000416">
    <property type="entry name" value="Tetratricopeptide repeat protein 28"/>
    <property type="match status" value="1"/>
</dbReference>
<dbReference type="Pfam" id="PF12770">
    <property type="entry name" value="CHAT"/>
    <property type="match status" value="1"/>
</dbReference>
<feature type="compositionally biased region" description="Polar residues" evidence="5">
    <location>
        <begin position="2488"/>
        <end position="2502"/>
    </location>
</feature>
<feature type="domain" description="TTC28 C-terminal" evidence="7">
    <location>
        <begin position="1797"/>
        <end position="1901"/>
    </location>
</feature>
<feature type="region of interest" description="Disordered" evidence="5">
    <location>
        <begin position="2067"/>
        <end position="2091"/>
    </location>
</feature>
<evidence type="ECO:0000256" key="1">
    <source>
        <dbReference type="ARBA" id="ARBA00022737"/>
    </source>
</evidence>
<name>A0A9N9RY10_9DIPT</name>
<accession>A0A9N9RY10</accession>
<feature type="region of interest" description="Disordered" evidence="5">
    <location>
        <begin position="1540"/>
        <end position="1560"/>
    </location>
</feature>
<feature type="repeat" description="TPR" evidence="3">
    <location>
        <begin position="359"/>
        <end position="392"/>
    </location>
</feature>
<feature type="compositionally biased region" description="Basic and acidic residues" evidence="5">
    <location>
        <begin position="1963"/>
        <end position="1974"/>
    </location>
</feature>
<feature type="region of interest" description="Disordered" evidence="5">
    <location>
        <begin position="1928"/>
        <end position="1991"/>
    </location>
</feature>
<proteinExistence type="predicted"/>
<feature type="repeat" description="TPR" evidence="3">
    <location>
        <begin position="846"/>
        <end position="879"/>
    </location>
</feature>
<evidence type="ECO:0000256" key="3">
    <source>
        <dbReference type="PROSITE-ProRule" id="PRU00339"/>
    </source>
</evidence>
<dbReference type="Pfam" id="PF13424">
    <property type="entry name" value="TPR_12"/>
    <property type="match status" value="8"/>
</dbReference>
<dbReference type="EMBL" id="OU895878">
    <property type="protein sequence ID" value="CAG9806061.1"/>
    <property type="molecule type" value="Genomic_DNA"/>
</dbReference>
<feature type="coiled-coil region" evidence="4">
    <location>
        <begin position="783"/>
        <end position="836"/>
    </location>
</feature>
<dbReference type="PANTHER" id="PTHR10098">
    <property type="entry name" value="RAPSYN-RELATED"/>
    <property type="match status" value="1"/>
</dbReference>
<feature type="domain" description="CHAT" evidence="6">
    <location>
        <begin position="1368"/>
        <end position="1681"/>
    </location>
</feature>
<feature type="region of interest" description="Disordered" evidence="5">
    <location>
        <begin position="2266"/>
        <end position="2296"/>
    </location>
</feature>
<keyword evidence="2 3" id="KW-0802">TPR repeat</keyword>
<dbReference type="InterPro" id="IPR013105">
    <property type="entry name" value="TPR_2"/>
</dbReference>
<feature type="compositionally biased region" description="Polar residues" evidence="5">
    <location>
        <begin position="1949"/>
        <end position="1958"/>
    </location>
</feature>
<feature type="repeat" description="TPR" evidence="3">
    <location>
        <begin position="91"/>
        <end position="124"/>
    </location>
</feature>
<dbReference type="PANTHER" id="PTHR10098:SF108">
    <property type="entry name" value="TETRATRICOPEPTIDE REPEAT PROTEIN 28"/>
    <property type="match status" value="1"/>
</dbReference>
<organism evidence="8 9">
    <name type="scientific">Chironomus riparius</name>
    <dbReference type="NCBI Taxonomy" id="315576"/>
    <lineage>
        <taxon>Eukaryota</taxon>
        <taxon>Metazoa</taxon>
        <taxon>Ecdysozoa</taxon>
        <taxon>Arthropoda</taxon>
        <taxon>Hexapoda</taxon>
        <taxon>Insecta</taxon>
        <taxon>Pterygota</taxon>
        <taxon>Neoptera</taxon>
        <taxon>Endopterygota</taxon>
        <taxon>Diptera</taxon>
        <taxon>Nematocera</taxon>
        <taxon>Chironomoidea</taxon>
        <taxon>Chironomidae</taxon>
        <taxon>Chironominae</taxon>
        <taxon>Chironomus</taxon>
    </lineage>
</organism>
<feature type="coiled-coil region" evidence="4">
    <location>
        <begin position="1063"/>
        <end position="1119"/>
    </location>
</feature>
<feature type="region of interest" description="Disordered" evidence="5">
    <location>
        <begin position="2458"/>
        <end position="2511"/>
    </location>
</feature>
<reference evidence="8" key="2">
    <citation type="submission" date="2022-10" db="EMBL/GenBank/DDBJ databases">
        <authorList>
            <consortium name="ENA_rothamsted_submissions"/>
            <consortium name="culmorum"/>
            <person name="King R."/>
        </authorList>
    </citation>
    <scope>NUCLEOTIDE SEQUENCE</scope>
</reference>
<keyword evidence="1" id="KW-0677">Repeat</keyword>
<dbReference type="Gene3D" id="1.25.40.10">
    <property type="entry name" value="Tetratricopeptide repeat domain"/>
    <property type="match status" value="7"/>
</dbReference>
<feature type="repeat" description="TPR" evidence="3">
    <location>
        <begin position="683"/>
        <end position="716"/>
    </location>
</feature>
<evidence type="ECO:0000313" key="9">
    <source>
        <dbReference type="Proteomes" id="UP001153620"/>
    </source>
</evidence>
<dbReference type="Pfam" id="PF26117">
    <property type="entry name" value="TTC28_C"/>
    <property type="match status" value="1"/>
</dbReference>
<dbReference type="Pfam" id="PF13176">
    <property type="entry name" value="TPR_7"/>
    <property type="match status" value="4"/>
</dbReference>
<keyword evidence="9" id="KW-1185">Reference proteome</keyword>
<dbReference type="SUPFAM" id="SSF48452">
    <property type="entry name" value="TPR-like"/>
    <property type="match status" value="7"/>
</dbReference>
<dbReference type="Proteomes" id="UP001153620">
    <property type="component" value="Chromosome 2"/>
</dbReference>
<keyword evidence="4" id="KW-0175">Coiled coil</keyword>
<evidence type="ECO:0000256" key="2">
    <source>
        <dbReference type="ARBA" id="ARBA00022803"/>
    </source>
</evidence>
<evidence type="ECO:0000313" key="8">
    <source>
        <dbReference type="EMBL" id="CAG9806061.1"/>
    </source>
</evidence>
<feature type="compositionally biased region" description="Low complexity" evidence="5">
    <location>
        <begin position="2460"/>
        <end position="2477"/>
    </location>
</feature>
<sequence>MKKEMSENETCTSNLPEANRMLFLEKVRQSNIACQNGDFSTAVQLYTDALLLDPTNHILYSNRSAARLKQGQFLLALQDATKARELCPQWPKAYFRQGVALQCLGRYAEALAAFSSGLAQDPNSKQLLSGLVEASVKSPMRPALEPTFEQLKNMNLDQSPFVVISVIGQELLGGGHYHSAVTVLEAALKIGSCSLKLRGSVFSALSSAYWALNQLDKAIAYMQQDLAVAKSLGDQLGECRAHGNLGSAYFSQGSFKEALTAHRYQLVLAMKCKDTQSAAIALTSLGHVYTAIGDYPNALASHKQCVQLVKQMGNLLQEAREISNVGAVYLAMGEFDLAIDCHQQHLRLAKKLNNMVEMAKAYSNLGSSYHYKRNFSQAIVYHENVLKIASQLNDRALETRFLYRAYAGLGHAARCAGDYSQSKKWHEKQLEMALAARDKIGEGRSISNLGIVYQLLGENDHALKLHQAHLAISRQLQDKAGMGRAYGNIANSYYAVGLYEQAIKYHKQELIISKEVGDRSAEASTHGNLAVAYQAIGAHAMALIHYRSHLNIARELKDTVGESCALLNLGNCLSSRQEFAEAVQYYEQYLMLSQEIGDVVAEGKACHFLGYVHYCLGNYREAVRYYDQDLALAKDLQNKVNMGRAYCNVGLCHLALGNNEEALECQKYFLAIAHMTNNNNGKFRALGNIGDVLIKMGDLDEASKMFQRQLQIARQLRDRNLEASACGSLGLVNRLMRKFDKALGFHTQELTLRQEMADILGETRCHQSLGAVHMAIGNFILALKCYQEQLERAQELKDMAQISNAFGNLGIARLNMQHYEEAIGFLEQQLGTLEQVNSPQVQHDKARALGHLGDCYNALGDHEEAIKCHEQHLQLATQLSSSRDQERAFRGLGISHKQLGNFQEALVYLEKRLFVAHELGSLEAKASSYADLGSIHCALKNYEQAVACLEHQRDIARELDDRTMTSDAISSLGVVFLQMGDLDGALRLHKMDLELCENIGANNITGRAYGNLASVYESLKNTHESVKCLEKQLSLTTDRLTKSLCFMNLGRVLQSVSQTTRAIDCLQQALQIAQSLNKSEEESKIRYCLSISLLASNDNEEARSQVENATQILESIRLSDQRSLQSRNELYSLQTQCYQTLTQILVELGKQEDALIASEKCRARIISDGMKNSPTVPLSNRKLLFTCGDYLFDTVDKFKTHIIYYSISNDELYAWYLQPQKKIVRFHTAKLNSSILVLPPSQKTKNSNESGVKLLERYIAYVRDSLGVYCADDVTNHVNQNTGQWRSSSSENLIDDFTNERQGFLRMVNRNHLLNSSNYSLSSLFSLGSISSLQGSTRSIGSFHHGGSTRSRASTIPATTTAWQGPSCLHVLYNLLLAPFEDLLPTCFTSPRVGRRELILVLEDVLYLVPFAILRSGDEQGEFLSERCSLLTVPSIQALRQRHRFKNREAIDNINKALVVGVGGNRNHPDIQWSDPTSAVQEAAMISEMLHTKPLIQQTATKETVMNDLTNAECIHFACQLAWKQSAVVLSPGNMVESQSNSKRYYPNANNEIDQDDDSNDINNSAMEIPLNDYILGGPDITNMRLAAKLVVFNTSSTSDQISGSTVAKFTNSWLIAGTGAVLINLWPVPEMASKILLRAFYSALLQGSKVANALTEAMQTVQHTKHFSNPVNWAGFIVVGGANIRLSNKVALIGQALCELLKQPEKCRDALRVCLHLVEKSLQRIHRGQKNAMYTTQKSIENKAGIVTGWKDMLMAVGFRFEPAANGIPSSVFFPQSDPEERLSQCSASLQAILALTATTLHALSKLVTNNSESSDDIISVMRNIVAQFQAKTINDVEGIEVSLGVRLWKISGFHDLMSSLGFDLMDVDEDQVTLRTGKHANKRNCQFVLQALLALFTQEAPKTIGIETSSNTSSSTESLNDAIENEKATTSTAYTNFPRPLAAPRKMTTSSRSAFISYQKRRGEPDGGHEEVSPAQPPKPQTTFENTDSELSDGYATQKMLAKYSDLGYGGIRGNPKICRPGGGRESDATFTPSPIENNVSLALAHQTKIRNLYTNISEATSSNVAVTKNGSRRPDSSSSASSAAEQNWDSGHATVLRRGNNGNATTLPMPATRQLLPIVDNLRPTAPVYNNLMMQCGLKKSLMMESTSSDSEGWVPSQTRTKIKLHQQFIQQAHQQHHQNMLHYQDMPSVSVAKLKEQFTFLDRLSVRTEATKITTNHGKKSIIKANDDGLNLSGNSLYFSPAELQNTTTNLVEDDAGPSSVIQHATTHSHHKSSKESKATTSSNSASNSIAISSSKKNIQDSILRHMSREMAPTISDVYHERNIGLISAPPLSKLLMTNYEENETQQITQVTTVNTSSSPTSGLNKLMSAIDLGEEITNCTSSTAKLLSCGGTSNSDEDFSVSVEDEAASSQATMKSVTNKKSFSSVPWLSSINAENIVKPSDLTTAEILEHQKIKSASSSSSNSDHLSIIKSPYTEFRDDADGNSQCSSTPKNSLPSKQKGKGSIY</sequence>
<evidence type="ECO:0000259" key="6">
    <source>
        <dbReference type="Pfam" id="PF12770"/>
    </source>
</evidence>
<dbReference type="InterPro" id="IPR019734">
    <property type="entry name" value="TPR_rpt"/>
</dbReference>
<dbReference type="InterPro" id="IPR011990">
    <property type="entry name" value="TPR-like_helical_dom_sf"/>
</dbReference>
<dbReference type="Pfam" id="PF07719">
    <property type="entry name" value="TPR_2"/>
    <property type="match status" value="1"/>
</dbReference>
<feature type="repeat" description="TPR" evidence="3">
    <location>
        <begin position="279"/>
        <end position="312"/>
    </location>
</feature>
<gene>
    <name evidence="8" type="ORF">CHIRRI_LOCUS8926</name>
</gene>
<dbReference type="SMART" id="SM00028">
    <property type="entry name" value="TPR"/>
    <property type="match status" value="25"/>
</dbReference>
<protein>
    <recommendedName>
        <fullName evidence="10">Rapsynoid</fullName>
    </recommendedName>
</protein>
<dbReference type="OrthoDB" id="626167at2759"/>